<dbReference type="Pfam" id="PF14716">
    <property type="entry name" value="HHH_8"/>
    <property type="match status" value="1"/>
</dbReference>
<dbReference type="Gene3D" id="1.10.150.20">
    <property type="entry name" value="5' to 3' exonuclease, C-terminal subdomain"/>
    <property type="match status" value="1"/>
</dbReference>
<dbReference type="Gene3D" id="1.10.150.110">
    <property type="entry name" value="DNA polymerase beta, N-terminal domain-like"/>
    <property type="match status" value="1"/>
</dbReference>
<dbReference type="InterPro" id="IPR043519">
    <property type="entry name" value="NT_sf"/>
</dbReference>
<name>A0A9X3NIH6_9ACTN</name>
<dbReference type="SMART" id="SM00481">
    <property type="entry name" value="POLIIIAc"/>
    <property type="match status" value="1"/>
</dbReference>
<dbReference type="InterPro" id="IPR003141">
    <property type="entry name" value="Pol/His_phosphatase_N"/>
</dbReference>
<dbReference type="InterPro" id="IPR010996">
    <property type="entry name" value="HHH_MUS81"/>
</dbReference>
<keyword evidence="4" id="KW-1185">Reference proteome</keyword>
<dbReference type="AlphaFoldDB" id="A0A9X3NIH6"/>
<protein>
    <submittedName>
        <fullName evidence="3">PHP domain-containing protein</fullName>
    </submittedName>
</protein>
<dbReference type="GO" id="GO:0003887">
    <property type="term" value="F:DNA-directed DNA polymerase activity"/>
    <property type="evidence" value="ECO:0007669"/>
    <property type="project" value="InterPro"/>
</dbReference>
<dbReference type="InterPro" id="IPR047967">
    <property type="entry name" value="PolX_PHP"/>
</dbReference>
<gene>
    <name evidence="3" type="ORF">OJ997_16560</name>
</gene>
<reference evidence="3" key="1">
    <citation type="submission" date="2022-10" db="EMBL/GenBank/DDBJ databases">
        <title>The WGS of Solirubrobacter phytolaccae KCTC 29190.</title>
        <authorList>
            <person name="Jiang Z."/>
        </authorList>
    </citation>
    <scope>NUCLEOTIDE SEQUENCE</scope>
    <source>
        <strain evidence="3">KCTC 29190</strain>
    </source>
</reference>
<dbReference type="InterPro" id="IPR004013">
    <property type="entry name" value="PHP_dom"/>
</dbReference>
<dbReference type="SUPFAM" id="SSF89550">
    <property type="entry name" value="PHP domain-like"/>
    <property type="match status" value="1"/>
</dbReference>
<dbReference type="InterPro" id="IPR002054">
    <property type="entry name" value="DNA-dir_DNA_pol_X"/>
</dbReference>
<dbReference type="InterPro" id="IPR016195">
    <property type="entry name" value="Pol/histidinol_Pase-like"/>
</dbReference>
<organism evidence="3 4">
    <name type="scientific">Solirubrobacter phytolaccae</name>
    <dbReference type="NCBI Taxonomy" id="1404360"/>
    <lineage>
        <taxon>Bacteria</taxon>
        <taxon>Bacillati</taxon>
        <taxon>Actinomycetota</taxon>
        <taxon>Thermoleophilia</taxon>
        <taxon>Solirubrobacterales</taxon>
        <taxon>Solirubrobacteraceae</taxon>
        <taxon>Solirubrobacter</taxon>
    </lineage>
</organism>
<evidence type="ECO:0000259" key="1">
    <source>
        <dbReference type="SMART" id="SM00481"/>
    </source>
</evidence>
<dbReference type="EMBL" id="JAPDDP010000028">
    <property type="protein sequence ID" value="MDA0181917.1"/>
    <property type="molecule type" value="Genomic_DNA"/>
</dbReference>
<dbReference type="InterPro" id="IPR027421">
    <property type="entry name" value="DNA_pol_lamdba_lyase_dom_sf"/>
</dbReference>
<dbReference type="SUPFAM" id="SSF47802">
    <property type="entry name" value="DNA polymerase beta, N-terminal domain-like"/>
    <property type="match status" value="1"/>
</dbReference>
<dbReference type="Pfam" id="PF02811">
    <property type="entry name" value="PHP"/>
    <property type="match status" value="1"/>
</dbReference>
<dbReference type="PANTHER" id="PTHR36928">
    <property type="entry name" value="PHOSPHATASE YCDX-RELATED"/>
    <property type="match status" value="1"/>
</dbReference>
<dbReference type="GO" id="GO:0003677">
    <property type="term" value="F:DNA binding"/>
    <property type="evidence" value="ECO:0007669"/>
    <property type="project" value="InterPro"/>
</dbReference>
<dbReference type="CDD" id="cd07436">
    <property type="entry name" value="PHP_PolX"/>
    <property type="match status" value="1"/>
</dbReference>
<feature type="domain" description="Polymerase/histidinol phosphatase N-terminal" evidence="1">
    <location>
        <begin position="299"/>
        <end position="378"/>
    </location>
</feature>
<accession>A0A9X3NIH6</accession>
<dbReference type="GO" id="GO:0042578">
    <property type="term" value="F:phosphoric ester hydrolase activity"/>
    <property type="evidence" value="ECO:0007669"/>
    <property type="project" value="TreeGrafter"/>
</dbReference>
<proteinExistence type="predicted"/>
<dbReference type="SUPFAM" id="SSF81301">
    <property type="entry name" value="Nucleotidyltransferase"/>
    <property type="match status" value="1"/>
</dbReference>
<evidence type="ECO:0000313" key="4">
    <source>
        <dbReference type="Proteomes" id="UP001147653"/>
    </source>
</evidence>
<sequence>MDNAALADQLDAFAALLELAEANAYQARAYRRAAELIRATPVPVEDLIRSGRVRELRGIGAGIEGRLRELVETGSIAELRELERELSPGLIGLGRFLGLTTKRSVELAKALRVRTPDEFREAVAGGRLRDVPGVGPKLEARIKVALERTDARSGPTVLLNRAKTLVDGIAAALDGEAAGDTRRWHHAPTRLAVVSAAPDALARFEALPQIVAMIEGHCGLTVEGIPVELVVAPPERFGTALLQATGSPEYLAALGPLPDAPTERSVYEALRLPFVPPELREAPFTGEPPRLLEQADIRGDLHTHTTWSDGRFSVEEMGRAARDRGYDYLAICDHTPAVGAVKGLTGDDVRRQGEEIAAANERLAPFRILKGIECDILPDGRLDLPDDVLAELDWVQASVHGGQRMPKAEMTKRVAEALQHPSVSCLSHPKGRIIGRRPENALDLEAIFPIAREHDVALEVNGLAPRLDLSGEHVRAALQAGVRIVCSTDAHSIDSLATMTLAVHTARRGGATAADVVNTRPL</sequence>
<comment type="caution">
    <text evidence="3">The sequence shown here is derived from an EMBL/GenBank/DDBJ whole genome shotgun (WGS) entry which is preliminary data.</text>
</comment>
<evidence type="ECO:0000259" key="2">
    <source>
        <dbReference type="SMART" id="SM00483"/>
    </source>
</evidence>
<evidence type="ECO:0000313" key="3">
    <source>
        <dbReference type="EMBL" id="MDA0181917.1"/>
    </source>
</evidence>
<dbReference type="GO" id="GO:0005829">
    <property type="term" value="C:cytosol"/>
    <property type="evidence" value="ECO:0007669"/>
    <property type="project" value="TreeGrafter"/>
</dbReference>
<dbReference type="Proteomes" id="UP001147653">
    <property type="component" value="Unassembled WGS sequence"/>
</dbReference>
<feature type="domain" description="DNA-directed DNA polymerase X" evidence="2">
    <location>
        <begin position="1"/>
        <end position="281"/>
    </location>
</feature>
<dbReference type="PANTHER" id="PTHR36928:SF1">
    <property type="entry name" value="PHOSPHATASE YCDX-RELATED"/>
    <property type="match status" value="1"/>
</dbReference>
<dbReference type="GO" id="GO:0008270">
    <property type="term" value="F:zinc ion binding"/>
    <property type="evidence" value="ECO:0007669"/>
    <property type="project" value="TreeGrafter"/>
</dbReference>
<dbReference type="Gene3D" id="3.20.20.140">
    <property type="entry name" value="Metal-dependent hydrolases"/>
    <property type="match status" value="1"/>
</dbReference>
<dbReference type="RefSeq" id="WP_270026273.1">
    <property type="nucleotide sequence ID" value="NZ_JAPDDP010000028.1"/>
</dbReference>
<dbReference type="InterPro" id="IPR050243">
    <property type="entry name" value="PHP_phosphatase"/>
</dbReference>
<dbReference type="SMART" id="SM00483">
    <property type="entry name" value="POLXc"/>
    <property type="match status" value="1"/>
</dbReference>